<evidence type="ECO:0000256" key="1">
    <source>
        <dbReference type="SAM" id="MobiDB-lite"/>
    </source>
</evidence>
<dbReference type="EMBL" id="KL198017">
    <property type="protein sequence ID" value="KDQ20927.1"/>
    <property type="molecule type" value="Genomic_DNA"/>
</dbReference>
<reference evidence="4" key="1">
    <citation type="journal article" date="2014" name="Proc. Natl. Acad. Sci. U.S.A.">
        <title>Extensive sampling of basidiomycete genomes demonstrates inadequacy of the white-rot/brown-rot paradigm for wood decay fungi.</title>
        <authorList>
            <person name="Riley R."/>
            <person name="Salamov A.A."/>
            <person name="Brown D.W."/>
            <person name="Nagy L.G."/>
            <person name="Floudas D."/>
            <person name="Held B.W."/>
            <person name="Levasseur A."/>
            <person name="Lombard V."/>
            <person name="Morin E."/>
            <person name="Otillar R."/>
            <person name="Lindquist E.A."/>
            <person name="Sun H."/>
            <person name="LaButti K.M."/>
            <person name="Schmutz J."/>
            <person name="Jabbour D."/>
            <person name="Luo H."/>
            <person name="Baker S.E."/>
            <person name="Pisabarro A.G."/>
            <person name="Walton J.D."/>
            <person name="Blanchette R.A."/>
            <person name="Henrissat B."/>
            <person name="Martin F."/>
            <person name="Cullen D."/>
            <person name="Hibbett D.S."/>
            <person name="Grigoriev I.V."/>
        </authorList>
    </citation>
    <scope>NUCLEOTIDE SEQUENCE [LARGE SCALE GENOMIC DNA]</scope>
    <source>
        <strain evidence="4">FD-172 SS1</strain>
    </source>
</reference>
<gene>
    <name evidence="3" type="ORF">BOTBODRAFT_26938</name>
</gene>
<evidence type="ECO:0000259" key="2">
    <source>
        <dbReference type="Pfam" id="PF10650"/>
    </source>
</evidence>
<dbReference type="InParanoid" id="A0A067N9Y7"/>
<keyword evidence="4" id="KW-1185">Reference proteome</keyword>
<accession>A0A067N9Y7</accession>
<name>A0A067N9Y7_BOTB1</name>
<evidence type="ECO:0000313" key="3">
    <source>
        <dbReference type="EMBL" id="KDQ20927.1"/>
    </source>
</evidence>
<proteinExistence type="predicted"/>
<feature type="domain" description="Putative zinc-finger" evidence="2">
    <location>
        <begin position="153"/>
        <end position="173"/>
    </location>
</feature>
<dbReference type="InterPro" id="IPR019607">
    <property type="entry name" value="Putative_zinc-finger_domain"/>
</dbReference>
<protein>
    <recommendedName>
        <fullName evidence="2">Putative zinc-finger domain-containing protein</fullName>
    </recommendedName>
</protein>
<dbReference type="Proteomes" id="UP000027195">
    <property type="component" value="Unassembled WGS sequence"/>
</dbReference>
<dbReference type="OrthoDB" id="2747179at2759"/>
<evidence type="ECO:0000313" key="4">
    <source>
        <dbReference type="Proteomes" id="UP000027195"/>
    </source>
</evidence>
<organism evidence="3 4">
    <name type="scientific">Botryobasidium botryosum (strain FD-172 SS1)</name>
    <dbReference type="NCBI Taxonomy" id="930990"/>
    <lineage>
        <taxon>Eukaryota</taxon>
        <taxon>Fungi</taxon>
        <taxon>Dikarya</taxon>
        <taxon>Basidiomycota</taxon>
        <taxon>Agaricomycotina</taxon>
        <taxon>Agaricomycetes</taxon>
        <taxon>Cantharellales</taxon>
        <taxon>Botryobasidiaceae</taxon>
        <taxon>Botryobasidium</taxon>
    </lineage>
</organism>
<dbReference type="AlphaFoldDB" id="A0A067N9Y7"/>
<dbReference type="Pfam" id="PF10650">
    <property type="entry name" value="zf-C3H1"/>
    <property type="match status" value="1"/>
</dbReference>
<dbReference type="HOGENOM" id="CLU_953135_0_0_1"/>
<feature type="region of interest" description="Disordered" evidence="1">
    <location>
        <begin position="70"/>
        <end position="93"/>
    </location>
</feature>
<sequence length="292" mass="31953">MGGGSLSTFSFLIFSPRLLAPFSSHRFLNEQVRVPSSERETTPTTPFHSAPVASSPRFKPYRSIFSSYSSLRPGSTSSDSSSSTTSPHTPSAALLSTNSPTSYMFHQFSSSFSLTSQAQPNINSAGLSDLGTQIDLASLRHSVVAEIDPHRRLCQFEIPGGGVCKDSTCPDVHSREFEPSGESLPSFKRVMQTMLRFRGGFPLSPTLLLCSSYPRRCTLAITSDTQVARHLSSYLPNHTEDQVLSTIRDIQRQTLSADRSRATSNLDLSQLVGRTIRSLVDRESGRVGPRMS</sequence>
<feature type="region of interest" description="Disordered" evidence="1">
    <location>
        <begin position="33"/>
        <end position="54"/>
    </location>
</feature>
<feature type="compositionally biased region" description="Low complexity" evidence="1">
    <location>
        <begin position="70"/>
        <end position="91"/>
    </location>
</feature>